<evidence type="ECO:0000256" key="1">
    <source>
        <dbReference type="SAM" id="MobiDB-lite"/>
    </source>
</evidence>
<feature type="compositionally biased region" description="Gly residues" evidence="1">
    <location>
        <begin position="855"/>
        <end position="865"/>
    </location>
</feature>
<proteinExistence type="predicted"/>
<accession>A0A5N4C3E0</accession>
<feature type="region of interest" description="Disordered" evidence="1">
    <location>
        <begin position="895"/>
        <end position="930"/>
    </location>
</feature>
<keyword evidence="3" id="KW-1185">Reference proteome</keyword>
<dbReference type="Proteomes" id="UP000299084">
    <property type="component" value="Unassembled WGS sequence"/>
</dbReference>
<gene>
    <name evidence="2" type="ORF">Cadr_000002564</name>
</gene>
<feature type="region of interest" description="Disordered" evidence="1">
    <location>
        <begin position="640"/>
        <end position="743"/>
    </location>
</feature>
<comment type="caution">
    <text evidence="2">The sequence shown here is derived from an EMBL/GenBank/DDBJ whole genome shotgun (WGS) entry which is preliminary data.</text>
</comment>
<name>A0A5N4C3E0_CAMDR</name>
<sequence length="930" mass="99179">MQPDGRGQIWAPNFIMQSTLKGFLMVQFTGVHSPLHRSGLGGVGPPSRRPVNHSLKRDRIRFGEREDKGLRKASEMRAHSQCPADAPLPPLPLGCGAQILATNLSPALGRPGSQVSPPHASGCHLLHPFRHPCPPLEPTNESRNHRHWCKLRLHAGPWHDHHPHPGIRDIDPPISQEGAVLPRRRRGRKRWHVTPEGLTACTRLLVPGGEDGSASLRTQLPEPQLGLGTWRSPSFHVAVRTGHMAPKAPSPVPSRALLLQAEQGPTRPHMLWLLPWLPALLSPLLTPCSHEGLPSRPGTFLVCSYSVTWWVIMGYTARTPREDEAGLYKPREASDCQPTPGSAGGTGQILPQPSGGPKIGRHLDLRLLASGTERGGIFAVVGNCKGKKGAECPPVDAEGTCLAASGGNALPLGSASSPAGDERDKERRSSARRQQHEPQCLLLSRDWRPPGPRRARLRRNTHGISLGAASALQGSGSLVPPLGQGPHDASSPQQRKSLHLSRSCSHRPADPRSNRSRHLKDLGAPQHVPLHGIPGVPFHREGMGKGGLGCHAAPSPTAGKPVPRGGTIGGHGESRLPPGLGGMGPGSVRAARVARTLGRPGGGHAAGRSSPSWGLRTGPNRAPFADSLTPLISGCTEARTQLRNTRLGTRTRSHVGPAARRRCWSRQALPEGGSQSKAGSGTGGGQGGGRGGEGARRGEPRGGAAGRRRGWEELGEEYQGPTCGKELGRRTSRKRQGRSRGGAVRKLGEEELWEEMGRSRAELRGRRRSCGEGTWVGGVFEESWVKRQAEPGRSRAGLSGGGAAEGGAEKRWDAVGWSWEELGEQFLGLRRGKELCEEALLEEAAEPGRSRAELSGGGAAEGGADGADRDGAVGLGNPWRVGGDRQCPFESLDIGVQSRPQHPQRCQRPHRTVGMDLRRQGGGERAEPLG</sequence>
<feature type="compositionally biased region" description="Gly residues" evidence="1">
    <location>
        <begin position="680"/>
        <end position="692"/>
    </location>
</feature>
<feature type="region of interest" description="Disordered" evidence="1">
    <location>
        <begin position="844"/>
        <end position="882"/>
    </location>
</feature>
<organism evidence="2 3">
    <name type="scientific">Camelus dromedarius</name>
    <name type="common">Dromedary</name>
    <name type="synonym">Arabian camel</name>
    <dbReference type="NCBI Taxonomy" id="9838"/>
    <lineage>
        <taxon>Eukaryota</taxon>
        <taxon>Metazoa</taxon>
        <taxon>Chordata</taxon>
        <taxon>Craniata</taxon>
        <taxon>Vertebrata</taxon>
        <taxon>Euteleostomi</taxon>
        <taxon>Mammalia</taxon>
        <taxon>Eutheria</taxon>
        <taxon>Laurasiatheria</taxon>
        <taxon>Artiodactyla</taxon>
        <taxon>Tylopoda</taxon>
        <taxon>Camelidae</taxon>
        <taxon>Camelus</taxon>
    </lineage>
</organism>
<feature type="region of interest" description="Disordered" evidence="1">
    <location>
        <begin position="475"/>
        <end position="528"/>
    </location>
</feature>
<evidence type="ECO:0000313" key="2">
    <source>
        <dbReference type="EMBL" id="KAB1253405.1"/>
    </source>
</evidence>
<feature type="region of interest" description="Disordered" evidence="1">
    <location>
        <begin position="597"/>
        <end position="628"/>
    </location>
</feature>
<dbReference type="EMBL" id="JWIN03000037">
    <property type="protein sequence ID" value="KAB1253405.1"/>
    <property type="molecule type" value="Genomic_DNA"/>
</dbReference>
<feature type="compositionally biased region" description="Basic and acidic residues" evidence="1">
    <location>
        <begin position="916"/>
        <end position="930"/>
    </location>
</feature>
<feature type="compositionally biased region" description="Basic residues" evidence="1">
    <location>
        <begin position="649"/>
        <end position="664"/>
    </location>
</feature>
<feature type="region of interest" description="Disordered" evidence="1">
    <location>
        <begin position="331"/>
        <end position="356"/>
    </location>
</feature>
<dbReference type="AlphaFoldDB" id="A0A5N4C3E0"/>
<feature type="region of interest" description="Disordered" evidence="1">
    <location>
        <begin position="789"/>
        <end position="809"/>
    </location>
</feature>
<feature type="region of interest" description="Disordered" evidence="1">
    <location>
        <begin position="407"/>
        <end position="456"/>
    </location>
</feature>
<reference evidence="2 3" key="1">
    <citation type="journal article" date="2019" name="Mol. Ecol. Resour.">
        <title>Improving Illumina assemblies with Hi-C and long reads: an example with the North African dromedary.</title>
        <authorList>
            <person name="Elbers J.P."/>
            <person name="Rogers M.F."/>
            <person name="Perelman P.L."/>
            <person name="Proskuryakova A.A."/>
            <person name="Serdyukova N.A."/>
            <person name="Johnson W.E."/>
            <person name="Horin P."/>
            <person name="Corander J."/>
            <person name="Murphy D."/>
            <person name="Burger P.A."/>
        </authorList>
    </citation>
    <scope>NUCLEOTIDE SEQUENCE [LARGE SCALE GENOMIC DNA]</scope>
    <source>
        <strain evidence="2">Drom800</strain>
        <tissue evidence="2">Blood</tissue>
    </source>
</reference>
<feature type="compositionally biased region" description="Polar residues" evidence="1">
    <location>
        <begin position="490"/>
        <end position="503"/>
    </location>
</feature>
<protein>
    <submittedName>
        <fullName evidence="2">Uncharacterized protein</fullName>
    </submittedName>
</protein>
<feature type="compositionally biased region" description="Basic and acidic residues" evidence="1">
    <location>
        <begin position="420"/>
        <end position="429"/>
    </location>
</feature>
<evidence type="ECO:0000313" key="3">
    <source>
        <dbReference type="Proteomes" id="UP000299084"/>
    </source>
</evidence>